<evidence type="ECO:0000256" key="1">
    <source>
        <dbReference type="SAM" id="Phobius"/>
    </source>
</evidence>
<proteinExistence type="predicted"/>
<dbReference type="InterPro" id="IPR021354">
    <property type="entry name" value="DUF2975"/>
</dbReference>
<name>A0A318EZ61_9FIRM</name>
<keyword evidence="1" id="KW-0812">Transmembrane</keyword>
<keyword evidence="1" id="KW-1133">Transmembrane helix</keyword>
<feature type="transmembrane region" description="Helical" evidence="1">
    <location>
        <begin position="53"/>
        <end position="72"/>
    </location>
</feature>
<dbReference type="EMBL" id="QICS01000002">
    <property type="protein sequence ID" value="PXV93464.1"/>
    <property type="molecule type" value="Genomic_DNA"/>
</dbReference>
<evidence type="ECO:0008006" key="4">
    <source>
        <dbReference type="Google" id="ProtNLM"/>
    </source>
</evidence>
<dbReference type="Proteomes" id="UP000247523">
    <property type="component" value="Unassembled WGS sequence"/>
</dbReference>
<feature type="transmembrane region" description="Helical" evidence="1">
    <location>
        <begin position="20"/>
        <end position="41"/>
    </location>
</feature>
<dbReference type="AlphaFoldDB" id="A0A318EZ61"/>
<keyword evidence="1" id="KW-0472">Membrane</keyword>
<sequence length="156" mass="17952">MKKKGLKEMKDRITMMTKILLDVMFYGGIIVCLTLPISINFYGNYNSYFAKHYIELCVLFFGSGLFAVLIIWELRKMFKSVINDDCFIKQNVVSLRRMGNYSFMIALVTCLRLLLYLTPAVLVVILVFVIAGLFSKVLSQVFDKAVTYKLENDLTI</sequence>
<dbReference type="Pfam" id="PF11188">
    <property type="entry name" value="DUF2975"/>
    <property type="match status" value="1"/>
</dbReference>
<protein>
    <recommendedName>
        <fullName evidence="4">DUF2975 domain-containing protein</fullName>
    </recommendedName>
</protein>
<evidence type="ECO:0000313" key="3">
    <source>
        <dbReference type="Proteomes" id="UP000247523"/>
    </source>
</evidence>
<reference evidence="2 3" key="1">
    <citation type="submission" date="2018-05" db="EMBL/GenBank/DDBJ databases">
        <title>Genomic Encyclopedia of Type Strains, Phase IV (KMG-IV): sequencing the most valuable type-strain genomes for metagenomic binning, comparative biology and taxonomic classification.</title>
        <authorList>
            <person name="Goeker M."/>
        </authorList>
    </citation>
    <scope>NUCLEOTIDE SEQUENCE [LARGE SCALE GENOMIC DNA]</scope>
    <source>
        <strain evidence="2 3">DSM 28816</strain>
    </source>
</reference>
<gene>
    <name evidence="2" type="ORF">C8E03_102232</name>
</gene>
<comment type="caution">
    <text evidence="2">The sequence shown here is derived from an EMBL/GenBank/DDBJ whole genome shotgun (WGS) entry which is preliminary data.</text>
</comment>
<feature type="transmembrane region" description="Helical" evidence="1">
    <location>
        <begin position="103"/>
        <end position="134"/>
    </location>
</feature>
<accession>A0A318EZ61</accession>
<evidence type="ECO:0000313" key="2">
    <source>
        <dbReference type="EMBL" id="PXV93464.1"/>
    </source>
</evidence>
<organism evidence="2 3">
    <name type="scientific">Lachnotalea glycerini</name>
    <dbReference type="NCBI Taxonomy" id="1763509"/>
    <lineage>
        <taxon>Bacteria</taxon>
        <taxon>Bacillati</taxon>
        <taxon>Bacillota</taxon>
        <taxon>Clostridia</taxon>
        <taxon>Lachnospirales</taxon>
        <taxon>Lachnospiraceae</taxon>
        <taxon>Lachnotalea</taxon>
    </lineage>
</organism>